<dbReference type="EC" id="6.3.5.4" evidence="2"/>
<dbReference type="Pfam" id="PF13537">
    <property type="entry name" value="GATase_7"/>
    <property type="match status" value="1"/>
</dbReference>
<keyword evidence="3" id="KW-0436">Ligase</keyword>
<evidence type="ECO:0000313" key="16">
    <source>
        <dbReference type="Proteomes" id="UP000008915"/>
    </source>
</evidence>
<comment type="similarity">
    <text evidence="1">Belongs to the asparagine synthetase family.</text>
</comment>
<name>E6SHC9_THEM7</name>
<dbReference type="SUPFAM" id="SSF52402">
    <property type="entry name" value="Adenine nucleotide alpha hydrolases-like"/>
    <property type="match status" value="1"/>
</dbReference>
<dbReference type="Gene3D" id="3.60.20.10">
    <property type="entry name" value="Glutamine Phosphoribosylpyrophosphate, subunit 1, domain 1"/>
    <property type="match status" value="1"/>
</dbReference>
<feature type="binding site" evidence="12">
    <location>
        <begin position="326"/>
        <end position="327"/>
    </location>
    <ligand>
        <name>ATP</name>
        <dbReference type="ChEBI" id="CHEBI:30616"/>
    </ligand>
</feature>
<dbReference type="PIRSF" id="PIRSF001589">
    <property type="entry name" value="Asn_synthetase_glu-h"/>
    <property type="match status" value="1"/>
</dbReference>
<dbReference type="AlphaFoldDB" id="E6SHC9"/>
<dbReference type="Gene3D" id="3.40.50.620">
    <property type="entry name" value="HUPs"/>
    <property type="match status" value="1"/>
</dbReference>
<evidence type="ECO:0000256" key="5">
    <source>
        <dbReference type="ARBA" id="ARBA00022741"/>
    </source>
</evidence>
<keyword evidence="4 11" id="KW-0028">Amino-acid biosynthesis</keyword>
<feature type="active site" description="For GATase activity" evidence="11">
    <location>
        <position position="2"/>
    </location>
</feature>
<proteinExistence type="inferred from homology"/>
<evidence type="ECO:0000256" key="10">
    <source>
        <dbReference type="ARBA" id="ARBA00048741"/>
    </source>
</evidence>
<keyword evidence="8 11" id="KW-0315">Glutamine amidotransferase</keyword>
<dbReference type="RefSeq" id="WP_013494998.1">
    <property type="nucleotide sequence ID" value="NC_014831.1"/>
</dbReference>
<evidence type="ECO:0000256" key="13">
    <source>
        <dbReference type="PIRSR" id="PIRSR001589-3"/>
    </source>
</evidence>
<dbReference type="Pfam" id="PF00733">
    <property type="entry name" value="Asn_synthase"/>
    <property type="match status" value="2"/>
</dbReference>
<dbReference type="STRING" id="644966.Tmar_0572"/>
<dbReference type="InterPro" id="IPR017932">
    <property type="entry name" value="GATase_2_dom"/>
</dbReference>
<keyword evidence="6 12" id="KW-0067">ATP-binding</keyword>
<protein>
    <recommendedName>
        <fullName evidence="2">asparagine synthase (glutamine-hydrolyzing)</fullName>
        <ecNumber evidence="2">6.3.5.4</ecNumber>
    </recommendedName>
</protein>
<organism evidence="15 16">
    <name type="scientific">Thermaerobacter marianensis (strain ATCC 700841 / DSM 12885 / JCM 10246 / 7p75a)</name>
    <dbReference type="NCBI Taxonomy" id="644966"/>
    <lineage>
        <taxon>Bacteria</taxon>
        <taxon>Bacillati</taxon>
        <taxon>Bacillota</taxon>
        <taxon>Clostridia</taxon>
        <taxon>Eubacteriales</taxon>
        <taxon>Clostridiales Family XVII. Incertae Sedis</taxon>
        <taxon>Thermaerobacter</taxon>
    </lineage>
</organism>
<dbReference type="eggNOG" id="COG0367">
    <property type="taxonomic scope" value="Bacteria"/>
</dbReference>
<gene>
    <name evidence="15" type="ordered locus">Tmar_0572</name>
</gene>
<keyword evidence="5 12" id="KW-0547">Nucleotide-binding</keyword>
<keyword evidence="7 11" id="KW-0061">Asparagine biosynthesis</keyword>
<dbReference type="GO" id="GO:0004066">
    <property type="term" value="F:asparagine synthase (glutamine-hydrolyzing) activity"/>
    <property type="evidence" value="ECO:0007669"/>
    <property type="project" value="UniProtKB-EC"/>
</dbReference>
<dbReference type="GO" id="GO:0005524">
    <property type="term" value="F:ATP binding"/>
    <property type="evidence" value="ECO:0007669"/>
    <property type="project" value="UniProtKB-KW"/>
</dbReference>
<dbReference type="InterPro" id="IPR029055">
    <property type="entry name" value="Ntn_hydrolases_N"/>
</dbReference>
<keyword evidence="16" id="KW-1185">Reference proteome</keyword>
<dbReference type="InterPro" id="IPR033738">
    <property type="entry name" value="AsnB_N"/>
</dbReference>
<feature type="site" description="Important for beta-aspartyl-AMP intermediate formation" evidence="13">
    <location>
        <position position="328"/>
    </location>
</feature>
<dbReference type="CDD" id="cd00712">
    <property type="entry name" value="AsnB"/>
    <property type="match status" value="1"/>
</dbReference>
<dbReference type="NCBIfam" id="NF006949">
    <property type="entry name" value="PRK09431.1"/>
    <property type="match status" value="1"/>
</dbReference>
<reference evidence="15 16" key="1">
    <citation type="journal article" date="2010" name="Stand. Genomic Sci.">
        <title>Complete genome sequence of Thermaerobacter marianensis type strain (7p75a).</title>
        <authorList>
            <person name="Han C."/>
            <person name="Gu W."/>
            <person name="Zhang X."/>
            <person name="Lapidus A."/>
            <person name="Nolan M."/>
            <person name="Copeland A."/>
            <person name="Lucas S."/>
            <person name="Del Rio T.G."/>
            <person name="Tice H."/>
            <person name="Cheng J.F."/>
            <person name="Tapia R."/>
            <person name="Goodwin L."/>
            <person name="Pitluck S."/>
            <person name="Pagani I."/>
            <person name="Ivanova N."/>
            <person name="Mavromatis K."/>
            <person name="Mikhailova N."/>
            <person name="Pati A."/>
            <person name="Chen A."/>
            <person name="Palaniappan K."/>
            <person name="Land M."/>
            <person name="Hauser L."/>
            <person name="Chang Y.J."/>
            <person name="Jeffries C.D."/>
            <person name="Schneider S."/>
            <person name="Rohde M."/>
            <person name="Goker M."/>
            <person name="Pukall R."/>
            <person name="Woyke T."/>
            <person name="Bristow J."/>
            <person name="Eisen J.A."/>
            <person name="Markowitz V."/>
            <person name="Hugenholtz P."/>
            <person name="Kyrpides N.C."/>
            <person name="Klenk H.P."/>
            <person name="Detter J.C."/>
        </authorList>
    </citation>
    <scope>NUCLEOTIDE SEQUENCE [LARGE SCALE GENOMIC DNA]</scope>
    <source>
        <strain evidence="16">ATCC 700841 / DSM 12885 / JCM 10246 / 7p75a</strain>
    </source>
</reference>
<dbReference type="SUPFAM" id="SSF56235">
    <property type="entry name" value="N-terminal nucleophile aminohydrolases (Ntn hydrolases)"/>
    <property type="match status" value="1"/>
</dbReference>
<dbReference type="PANTHER" id="PTHR11772">
    <property type="entry name" value="ASPARAGINE SYNTHETASE"/>
    <property type="match status" value="1"/>
</dbReference>
<dbReference type="NCBIfam" id="TIGR01536">
    <property type="entry name" value="asn_synth_AEB"/>
    <property type="match status" value="1"/>
</dbReference>
<evidence type="ECO:0000256" key="11">
    <source>
        <dbReference type="PIRSR" id="PIRSR001589-1"/>
    </source>
</evidence>
<dbReference type="PROSITE" id="PS51278">
    <property type="entry name" value="GATASE_TYPE_2"/>
    <property type="match status" value="1"/>
</dbReference>
<evidence type="ECO:0000313" key="15">
    <source>
        <dbReference type="EMBL" id="ADU50693.1"/>
    </source>
</evidence>
<evidence type="ECO:0000256" key="4">
    <source>
        <dbReference type="ARBA" id="ARBA00022605"/>
    </source>
</evidence>
<dbReference type="OrthoDB" id="9763290at2"/>
<evidence type="ECO:0000256" key="7">
    <source>
        <dbReference type="ARBA" id="ARBA00022888"/>
    </source>
</evidence>
<feature type="binding site" evidence="12">
    <location>
        <position position="93"/>
    </location>
    <ligand>
        <name>L-glutamine</name>
        <dbReference type="ChEBI" id="CHEBI:58359"/>
    </ligand>
</feature>
<evidence type="ECO:0000256" key="6">
    <source>
        <dbReference type="ARBA" id="ARBA00022840"/>
    </source>
</evidence>
<dbReference type="EMBL" id="CP002344">
    <property type="protein sequence ID" value="ADU50693.1"/>
    <property type="molecule type" value="Genomic_DNA"/>
</dbReference>
<dbReference type="InterPro" id="IPR014729">
    <property type="entry name" value="Rossmann-like_a/b/a_fold"/>
</dbReference>
<feature type="binding site" evidence="12">
    <location>
        <position position="253"/>
    </location>
    <ligand>
        <name>ATP</name>
        <dbReference type="ChEBI" id="CHEBI:30616"/>
    </ligand>
</feature>
<evidence type="ECO:0000259" key="14">
    <source>
        <dbReference type="PROSITE" id="PS51278"/>
    </source>
</evidence>
<dbReference type="HOGENOM" id="CLU_014658_4_0_9"/>
<dbReference type="Proteomes" id="UP000008915">
    <property type="component" value="Chromosome"/>
</dbReference>
<accession>E6SHC9</accession>
<reference evidence="16" key="2">
    <citation type="journal article" date="2010" name="Stand. Genomic Sci.">
        <title>Complete genome sequence of Thermaerobacter marianensis type strain (7p75aT).</title>
        <authorList>
            <person name="Han C."/>
            <person name="Gu W."/>
            <person name="Zhang X."/>
            <person name="Lapidus A."/>
            <person name="Nolan M."/>
            <person name="Copeland A."/>
            <person name="Lucas S."/>
            <person name="Glavina Del Rio T."/>
            <person name="Tice H."/>
            <person name="Cheng J."/>
            <person name="Tapia R."/>
            <person name="Goodwin L."/>
            <person name="Pitluck S."/>
            <person name="Pagani I."/>
            <person name="Ivanova N."/>
            <person name="Mavromatis K."/>
            <person name="Mikhailova N."/>
            <person name="Pati A."/>
            <person name="Chen A."/>
            <person name="Palaniappan K."/>
            <person name="Land M."/>
            <person name="Hauser L."/>
            <person name="Chang Y."/>
            <person name="Jeffries C."/>
            <person name="Schneider S."/>
            <person name="Rohde M."/>
            <person name="Goker M."/>
            <person name="Pukall R."/>
            <person name="Woyke T."/>
            <person name="Bristow J."/>
            <person name="Eisen J."/>
            <person name="Markowitz V."/>
            <person name="Hugenholtz P."/>
            <person name="Kyrpides N."/>
            <person name="Klenk H."/>
            <person name="Detter J."/>
        </authorList>
    </citation>
    <scope>NUCLEOTIDE SEQUENCE [LARGE SCALE GENOMIC DNA]</scope>
    <source>
        <strain evidence="16">ATCC 700841 / DSM 12885 / JCM 10246 / 7p75a</strain>
    </source>
</reference>
<dbReference type="GO" id="GO:0005829">
    <property type="term" value="C:cytosol"/>
    <property type="evidence" value="ECO:0007669"/>
    <property type="project" value="TreeGrafter"/>
</dbReference>
<comment type="pathway">
    <text evidence="9">Amino-acid biosynthesis.</text>
</comment>
<evidence type="ECO:0000256" key="8">
    <source>
        <dbReference type="ARBA" id="ARBA00022962"/>
    </source>
</evidence>
<dbReference type="InterPro" id="IPR050795">
    <property type="entry name" value="Asn_Synthetase"/>
</dbReference>
<dbReference type="InterPro" id="IPR006426">
    <property type="entry name" value="Asn_synth_AEB"/>
</dbReference>
<dbReference type="CDD" id="cd01991">
    <property type="entry name" value="Asn_synthase_B_C"/>
    <property type="match status" value="1"/>
</dbReference>
<evidence type="ECO:0000256" key="9">
    <source>
        <dbReference type="ARBA" id="ARBA00029440"/>
    </source>
</evidence>
<dbReference type="InterPro" id="IPR001962">
    <property type="entry name" value="Asn_synthase"/>
</dbReference>
<dbReference type="KEGG" id="tmr:Tmar_0572"/>
<dbReference type="PANTHER" id="PTHR11772:SF2">
    <property type="entry name" value="ASPARAGINE SYNTHETASE [GLUTAMINE-HYDROLYZING]"/>
    <property type="match status" value="1"/>
</dbReference>
<evidence type="ECO:0000256" key="3">
    <source>
        <dbReference type="ARBA" id="ARBA00022598"/>
    </source>
</evidence>
<sequence length="522" mass="58097">MCGIAGATAPRGEAVARMLEAMAHRGPDDQGLWVGEHTLGHRRLSIIDLAGGHQPLANEDGTIRVVFNGEIYNYRELREELAARGHRFRTASDTEVLVHLYEDEGPAMVRRLYGMFAFALSTPDGLMLARDPLGIKPLYVGRDRHGALLFASEVGALLPHVETLEEFPAGHYWTEGDGFVRYYELPPVRYDLPSPEAAVEELTARLRQAVRRRLVADVPVGVFLSGGLDSSLIAALVAEARAQTGEPVHSFAVGMEGSEDLERARLVAAHLGTIHHEHVFTREELLALLPEVIRRLESFDAALVRSAVPTYLVSRLARRYVKVVLSGEGADELFGGYQYLKRPEIRARLQDELREITLGLHNTNLQRVDRMTMAHGLEGRVPFLSVTMVDLAWRIPPRWKIHDRTGTEKWILRQAARRFLPAAIVQREKAKFAIGTGVGPTLEAFAEAAVSDREWEAGRRPWPGLELGSKEELLYFRWFCQAFGPGARKAARLVGRSRSLNPHQLYAPAWRAQASGAGTATR</sequence>
<comment type="catalytic activity">
    <reaction evidence="10">
        <text>L-aspartate + L-glutamine + ATP + H2O = L-asparagine + L-glutamate + AMP + diphosphate + H(+)</text>
        <dbReference type="Rhea" id="RHEA:12228"/>
        <dbReference type="ChEBI" id="CHEBI:15377"/>
        <dbReference type="ChEBI" id="CHEBI:15378"/>
        <dbReference type="ChEBI" id="CHEBI:29985"/>
        <dbReference type="ChEBI" id="CHEBI:29991"/>
        <dbReference type="ChEBI" id="CHEBI:30616"/>
        <dbReference type="ChEBI" id="CHEBI:33019"/>
        <dbReference type="ChEBI" id="CHEBI:58048"/>
        <dbReference type="ChEBI" id="CHEBI:58359"/>
        <dbReference type="ChEBI" id="CHEBI:456215"/>
        <dbReference type="EC" id="6.3.5.4"/>
    </reaction>
</comment>
<evidence type="ECO:0000256" key="1">
    <source>
        <dbReference type="ARBA" id="ARBA00005752"/>
    </source>
</evidence>
<evidence type="ECO:0000256" key="2">
    <source>
        <dbReference type="ARBA" id="ARBA00012737"/>
    </source>
</evidence>
<evidence type="ECO:0000256" key="12">
    <source>
        <dbReference type="PIRSR" id="PIRSR001589-2"/>
    </source>
</evidence>
<feature type="domain" description="Glutamine amidotransferase type-2" evidence="14">
    <location>
        <begin position="2"/>
        <end position="178"/>
    </location>
</feature>
<dbReference type="GO" id="GO:0006529">
    <property type="term" value="P:asparagine biosynthetic process"/>
    <property type="evidence" value="ECO:0007669"/>
    <property type="project" value="UniProtKB-KW"/>
</dbReference>